<dbReference type="EMBL" id="CM002927">
    <property type="protein sequence ID" value="KGN45804.1"/>
    <property type="molecule type" value="Genomic_DNA"/>
</dbReference>
<evidence type="ECO:0000313" key="1">
    <source>
        <dbReference type="EMBL" id="KGN45804.1"/>
    </source>
</evidence>
<protein>
    <submittedName>
        <fullName evidence="1">Uncharacterized protein</fullName>
    </submittedName>
</protein>
<name>A0A0A0KAE3_CUCSA</name>
<sequence length="82" mass="9134">MEAKRHHQDLYEGLLHQNNNNMDATVTEVFINKTPIQTKDLILTMVANTPQFGTRASINVKSASKVISNLKEQISSLVVAVK</sequence>
<organism evidence="1 2">
    <name type="scientific">Cucumis sativus</name>
    <name type="common">Cucumber</name>
    <dbReference type="NCBI Taxonomy" id="3659"/>
    <lineage>
        <taxon>Eukaryota</taxon>
        <taxon>Viridiplantae</taxon>
        <taxon>Streptophyta</taxon>
        <taxon>Embryophyta</taxon>
        <taxon>Tracheophyta</taxon>
        <taxon>Spermatophyta</taxon>
        <taxon>Magnoliopsida</taxon>
        <taxon>eudicotyledons</taxon>
        <taxon>Gunneridae</taxon>
        <taxon>Pentapetalae</taxon>
        <taxon>rosids</taxon>
        <taxon>fabids</taxon>
        <taxon>Cucurbitales</taxon>
        <taxon>Cucurbitaceae</taxon>
        <taxon>Benincaseae</taxon>
        <taxon>Cucumis</taxon>
    </lineage>
</organism>
<reference evidence="1 2" key="3">
    <citation type="journal article" date="2010" name="BMC Genomics">
        <title>Transcriptome sequencing and comparative analysis of cucumber flowers with different sex types.</title>
        <authorList>
            <person name="Guo S."/>
            <person name="Zheng Y."/>
            <person name="Joung J.G."/>
            <person name="Liu S."/>
            <person name="Zhang Z."/>
            <person name="Crasta O.R."/>
            <person name="Sobral B.W."/>
            <person name="Xu Y."/>
            <person name="Huang S."/>
            <person name="Fei Z."/>
        </authorList>
    </citation>
    <scope>NUCLEOTIDE SEQUENCE [LARGE SCALE GENOMIC DNA]</scope>
    <source>
        <strain evidence="2">cv. 9930</strain>
    </source>
</reference>
<dbReference type="Proteomes" id="UP000029981">
    <property type="component" value="Chromosome 6"/>
</dbReference>
<proteinExistence type="predicted"/>
<evidence type="ECO:0000313" key="2">
    <source>
        <dbReference type="Proteomes" id="UP000029981"/>
    </source>
</evidence>
<dbReference type="AlphaFoldDB" id="A0A0A0KAE3"/>
<dbReference type="Gramene" id="KGN45804">
    <property type="protein sequence ID" value="KGN45804"/>
    <property type="gene ID" value="Csa_6G012290"/>
</dbReference>
<gene>
    <name evidence="1" type="ORF">Csa_6G012290</name>
</gene>
<keyword evidence="2" id="KW-1185">Reference proteome</keyword>
<accession>A0A0A0KAE3</accession>
<reference evidence="1 2" key="2">
    <citation type="journal article" date="2009" name="PLoS ONE">
        <title>An integrated genetic and cytogenetic map of the cucumber genome.</title>
        <authorList>
            <person name="Ren Y."/>
            <person name="Zhang Z."/>
            <person name="Liu J."/>
            <person name="Staub J.E."/>
            <person name="Han Y."/>
            <person name="Cheng Z."/>
            <person name="Li X."/>
            <person name="Lu J."/>
            <person name="Miao H."/>
            <person name="Kang H."/>
            <person name="Xie B."/>
            <person name="Gu X."/>
            <person name="Wang X."/>
            <person name="Du Y."/>
            <person name="Jin W."/>
            <person name="Huang S."/>
        </authorList>
    </citation>
    <scope>NUCLEOTIDE SEQUENCE [LARGE SCALE GENOMIC DNA]</scope>
    <source>
        <strain evidence="2">cv. 9930</strain>
    </source>
</reference>
<reference evidence="1 2" key="4">
    <citation type="journal article" date="2011" name="BMC Genomics">
        <title>RNA-Seq improves annotation of protein-coding genes in the cucumber genome.</title>
        <authorList>
            <person name="Li Z."/>
            <person name="Zhang Z."/>
            <person name="Yan P."/>
            <person name="Huang S."/>
            <person name="Fei Z."/>
            <person name="Lin K."/>
        </authorList>
    </citation>
    <scope>NUCLEOTIDE SEQUENCE [LARGE SCALE GENOMIC DNA]</scope>
    <source>
        <strain evidence="2">cv. 9930</strain>
    </source>
</reference>
<reference evidence="1 2" key="1">
    <citation type="journal article" date="2009" name="Nat. Genet.">
        <title>The genome of the cucumber, Cucumis sativus L.</title>
        <authorList>
            <person name="Huang S."/>
            <person name="Li R."/>
            <person name="Zhang Z."/>
            <person name="Li L."/>
            <person name="Gu X."/>
            <person name="Fan W."/>
            <person name="Lucas W.J."/>
            <person name="Wang X."/>
            <person name="Xie B."/>
            <person name="Ni P."/>
            <person name="Ren Y."/>
            <person name="Zhu H."/>
            <person name="Li J."/>
            <person name="Lin K."/>
            <person name="Jin W."/>
            <person name="Fei Z."/>
            <person name="Li G."/>
            <person name="Staub J."/>
            <person name="Kilian A."/>
            <person name="van der Vossen E.A."/>
            <person name="Wu Y."/>
            <person name="Guo J."/>
            <person name="He J."/>
            <person name="Jia Z."/>
            <person name="Ren Y."/>
            <person name="Tian G."/>
            <person name="Lu Y."/>
            <person name="Ruan J."/>
            <person name="Qian W."/>
            <person name="Wang M."/>
            <person name="Huang Q."/>
            <person name="Li B."/>
            <person name="Xuan Z."/>
            <person name="Cao J."/>
            <person name="Asan"/>
            <person name="Wu Z."/>
            <person name="Zhang J."/>
            <person name="Cai Q."/>
            <person name="Bai Y."/>
            <person name="Zhao B."/>
            <person name="Han Y."/>
            <person name="Li Y."/>
            <person name="Li X."/>
            <person name="Wang S."/>
            <person name="Shi Q."/>
            <person name="Liu S."/>
            <person name="Cho W.K."/>
            <person name="Kim J.Y."/>
            <person name="Xu Y."/>
            <person name="Heller-Uszynska K."/>
            <person name="Miao H."/>
            <person name="Cheng Z."/>
            <person name="Zhang S."/>
            <person name="Wu J."/>
            <person name="Yang Y."/>
            <person name="Kang H."/>
            <person name="Li M."/>
            <person name="Liang H."/>
            <person name="Ren X."/>
            <person name="Shi Z."/>
            <person name="Wen M."/>
            <person name="Jian M."/>
            <person name="Yang H."/>
            <person name="Zhang G."/>
            <person name="Yang Z."/>
            <person name="Chen R."/>
            <person name="Liu S."/>
            <person name="Li J."/>
            <person name="Ma L."/>
            <person name="Liu H."/>
            <person name="Zhou Y."/>
            <person name="Zhao J."/>
            <person name="Fang X."/>
            <person name="Li G."/>
            <person name="Fang L."/>
            <person name="Li Y."/>
            <person name="Liu D."/>
            <person name="Zheng H."/>
            <person name="Zhang Y."/>
            <person name="Qin N."/>
            <person name="Li Z."/>
            <person name="Yang G."/>
            <person name="Yang S."/>
            <person name="Bolund L."/>
            <person name="Kristiansen K."/>
            <person name="Zheng H."/>
            <person name="Li S."/>
            <person name="Zhang X."/>
            <person name="Yang H."/>
            <person name="Wang J."/>
            <person name="Sun R."/>
            <person name="Zhang B."/>
            <person name="Jiang S."/>
            <person name="Wang J."/>
            <person name="Du Y."/>
            <person name="Li S."/>
        </authorList>
    </citation>
    <scope>NUCLEOTIDE SEQUENCE [LARGE SCALE GENOMIC DNA]</scope>
    <source>
        <strain evidence="2">cv. 9930</strain>
    </source>
</reference>